<gene>
    <name evidence="5" type="ordered locus">VIBHAR_05614</name>
</gene>
<proteinExistence type="inferred from homology"/>
<protein>
    <recommendedName>
        <fullName evidence="4">Type I restriction modification DNA specificity domain-containing protein</fullName>
    </recommendedName>
</protein>
<dbReference type="GO" id="GO:0009307">
    <property type="term" value="P:DNA restriction-modification system"/>
    <property type="evidence" value="ECO:0007669"/>
    <property type="project" value="UniProtKB-KW"/>
</dbReference>
<dbReference type="REBASE" id="69728">
    <property type="entry name" value="S.Vca1116ORF23550P"/>
</dbReference>
<dbReference type="Pfam" id="PF01420">
    <property type="entry name" value="Methylase_S"/>
    <property type="match status" value="2"/>
</dbReference>
<dbReference type="Gene3D" id="3.90.220.20">
    <property type="entry name" value="DNA methylase specificity domains"/>
    <property type="match status" value="2"/>
</dbReference>
<keyword evidence="3" id="KW-0238">DNA-binding</keyword>
<evidence type="ECO:0000256" key="1">
    <source>
        <dbReference type="ARBA" id="ARBA00010923"/>
    </source>
</evidence>
<dbReference type="REBASE" id="16090">
    <property type="entry name" value="S.VhaBBORF5613P"/>
</dbReference>
<dbReference type="PATRIC" id="fig|338187.25.peg.4651"/>
<feature type="domain" description="Type I restriction modification DNA specificity" evidence="4">
    <location>
        <begin position="39"/>
        <end position="186"/>
    </location>
</feature>
<dbReference type="GO" id="GO:0003677">
    <property type="term" value="F:DNA binding"/>
    <property type="evidence" value="ECO:0007669"/>
    <property type="project" value="UniProtKB-KW"/>
</dbReference>
<evidence type="ECO:0000256" key="2">
    <source>
        <dbReference type="ARBA" id="ARBA00022747"/>
    </source>
</evidence>
<dbReference type="InterPro" id="IPR052021">
    <property type="entry name" value="Type-I_RS_S_subunit"/>
</dbReference>
<name>A7N438_VIBC1</name>
<dbReference type="KEGG" id="vha:VIBHAR_05614"/>
<evidence type="ECO:0000256" key="3">
    <source>
        <dbReference type="ARBA" id="ARBA00023125"/>
    </source>
</evidence>
<sequence>MNEKKCYPLQRLGELASGNRGVSYKPENLKAAIDDKSVVFLRSNNIQSGTLNFENVQIVPDSLVSDSQILKKGDIAVCMSNGSRQLVGKSGMLQHEVEYPLTVGAFCSVFRCQNEDDSEYVRYLFQSQAYQHGIDVTLAGSAINNLKNSDVEAIEVPTAPKALRKKIAEILSTIDNQIDATQALIDKYTAIKQGMMADLFSRGIDPETKALRPTLEEAPELYHKTPLGMLPKGWDVKTLGDISEKITSGSRDWAKFYSPEGDLFVRISNLTREHVNFRWDSVKHVNIGGGSEGERTQLQPGDILVSITADLGIVGVVPENMGRAYINQHTALIRLSTYGENARFIGNYLSSRCGQEQFEKNNDSGAKAGINLPTIASLRCPIPEEKEQLLIASKIDALDEVIADLKREKSKSLSLKQGLMQDLLTGKVSVPA</sequence>
<organism evidence="5 6">
    <name type="scientific">Vibrio campbellii (strain ATCC BAA-1116)</name>
    <dbReference type="NCBI Taxonomy" id="2902295"/>
    <lineage>
        <taxon>Bacteria</taxon>
        <taxon>Pseudomonadati</taxon>
        <taxon>Pseudomonadota</taxon>
        <taxon>Gammaproteobacteria</taxon>
        <taxon>Vibrionales</taxon>
        <taxon>Vibrionaceae</taxon>
        <taxon>Vibrio</taxon>
    </lineage>
</organism>
<dbReference type="CDD" id="cd17246">
    <property type="entry name" value="RMtype1_S_SonII-TRD2-CR2_like"/>
    <property type="match status" value="1"/>
</dbReference>
<dbReference type="Proteomes" id="UP000008152">
    <property type="component" value="Chromosome II"/>
</dbReference>
<dbReference type="InterPro" id="IPR044946">
    <property type="entry name" value="Restrct_endonuc_typeI_TRD_sf"/>
</dbReference>
<evidence type="ECO:0000313" key="6">
    <source>
        <dbReference type="Proteomes" id="UP000008152"/>
    </source>
</evidence>
<evidence type="ECO:0000313" key="5">
    <source>
        <dbReference type="EMBL" id="ABU73517.1"/>
    </source>
</evidence>
<reference evidence="5 6" key="1">
    <citation type="submission" date="2007-08" db="EMBL/GenBank/DDBJ databases">
        <authorList>
            <consortium name="The Vibrio harveyi Genome Sequencing Project"/>
            <person name="Bassler B."/>
            <person name="Clifton S.W."/>
            <person name="Fulton L."/>
            <person name="Delehaunty K."/>
            <person name="Fronick C."/>
            <person name="Harrison M."/>
            <person name="Markivic C."/>
            <person name="Fulton R."/>
            <person name="Tin-Wollam A.-M."/>
            <person name="Shah N."/>
            <person name="Pepin K."/>
            <person name="Nash W."/>
            <person name="Thiruvilangam P."/>
            <person name="Bhonagiri V."/>
            <person name="Waters C."/>
            <person name="Tu K.C."/>
            <person name="Irgon J."/>
            <person name="Wilson R.K."/>
        </authorList>
    </citation>
    <scope>NUCLEOTIDE SEQUENCE [LARGE SCALE GENOMIC DNA]</scope>
    <source>
        <strain evidence="6">ATCC BAA-1116 / BB120</strain>
    </source>
</reference>
<dbReference type="InterPro" id="IPR000055">
    <property type="entry name" value="Restrct_endonuc_typeI_TRD"/>
</dbReference>
<accession>A7N438</accession>
<feature type="domain" description="Type I restriction modification DNA specificity" evidence="4">
    <location>
        <begin position="231"/>
        <end position="412"/>
    </location>
</feature>
<keyword evidence="2" id="KW-0680">Restriction system</keyword>
<dbReference type="PANTHER" id="PTHR30408:SF12">
    <property type="entry name" value="TYPE I RESTRICTION ENZYME MJAVIII SPECIFICITY SUBUNIT"/>
    <property type="match status" value="1"/>
</dbReference>
<dbReference type="PANTHER" id="PTHR30408">
    <property type="entry name" value="TYPE-1 RESTRICTION ENZYME ECOKI SPECIFICITY PROTEIN"/>
    <property type="match status" value="1"/>
</dbReference>
<dbReference type="SUPFAM" id="SSF116734">
    <property type="entry name" value="DNA methylase specificity domain"/>
    <property type="match status" value="2"/>
</dbReference>
<dbReference type="CDD" id="cd17252">
    <property type="entry name" value="RMtype1_S_EcoKI-TRD1-CR1_like"/>
    <property type="match status" value="1"/>
</dbReference>
<comment type="similarity">
    <text evidence="1">Belongs to the type-I restriction system S methylase family.</text>
</comment>
<evidence type="ECO:0000259" key="4">
    <source>
        <dbReference type="Pfam" id="PF01420"/>
    </source>
</evidence>
<dbReference type="EMBL" id="CP000790">
    <property type="protein sequence ID" value="ABU73517.1"/>
    <property type="molecule type" value="Genomic_DNA"/>
</dbReference>
<dbReference type="RefSeq" id="WP_012129243.1">
    <property type="nucleotide sequence ID" value="NC_009784.1"/>
</dbReference>
<dbReference type="AlphaFoldDB" id="A7N438"/>